<proteinExistence type="predicted"/>
<reference evidence="1 2" key="1">
    <citation type="submission" date="2024-09" db="EMBL/GenBank/DDBJ databases">
        <authorList>
            <person name="Sun Q."/>
            <person name="Mori K."/>
        </authorList>
    </citation>
    <scope>NUCLEOTIDE SEQUENCE [LARGE SCALE GENOMIC DNA]</scope>
    <source>
        <strain evidence="1 2">TBRC 3947</strain>
    </source>
</reference>
<dbReference type="Proteomes" id="UP001589867">
    <property type="component" value="Unassembled WGS sequence"/>
</dbReference>
<gene>
    <name evidence="1" type="ORF">ACFFIA_05900</name>
</gene>
<comment type="caution">
    <text evidence="1">The sequence shown here is derived from an EMBL/GenBank/DDBJ whole genome shotgun (WGS) entry which is preliminary data.</text>
</comment>
<dbReference type="EMBL" id="JBHLUH010000007">
    <property type="protein sequence ID" value="MFC0527187.1"/>
    <property type="molecule type" value="Genomic_DNA"/>
</dbReference>
<evidence type="ECO:0000313" key="2">
    <source>
        <dbReference type="Proteomes" id="UP001589867"/>
    </source>
</evidence>
<name>A0ABV6LXN3_9ACTN</name>
<protein>
    <submittedName>
        <fullName evidence="1">Uncharacterized protein</fullName>
    </submittedName>
</protein>
<accession>A0ABV6LXN3</accession>
<organism evidence="1 2">
    <name type="scientific">Phytohabitans kaempferiae</name>
    <dbReference type="NCBI Taxonomy" id="1620943"/>
    <lineage>
        <taxon>Bacteria</taxon>
        <taxon>Bacillati</taxon>
        <taxon>Actinomycetota</taxon>
        <taxon>Actinomycetes</taxon>
        <taxon>Micromonosporales</taxon>
        <taxon>Micromonosporaceae</taxon>
    </lineage>
</organism>
<sequence>MLLRTEHLHLAADHLDDAVRRLQPYGEAGVNYEVGFLDTYLPEIRAWLTDLAEDDDWADGFYNSYVEFALALALALPPSDPVAPWLPEDYATVDDGEVDVDTWRLLTEAAAGHSPVLASPRRT</sequence>
<evidence type="ECO:0000313" key="1">
    <source>
        <dbReference type="EMBL" id="MFC0527187.1"/>
    </source>
</evidence>
<keyword evidence="2" id="KW-1185">Reference proteome</keyword>
<dbReference type="RefSeq" id="WP_377246599.1">
    <property type="nucleotide sequence ID" value="NZ_JBHLUH010000007.1"/>
</dbReference>